<keyword evidence="4" id="KW-1015">Disulfide bond</keyword>
<dbReference type="AlphaFoldDB" id="A0A9W9HVM6"/>
<comment type="caution">
    <text evidence="10">The sequence shown here is derived from an EMBL/GenBank/DDBJ whole genome shotgun (WGS) entry which is preliminary data.</text>
</comment>
<evidence type="ECO:0000256" key="3">
    <source>
        <dbReference type="ARBA" id="ARBA00012723"/>
    </source>
</evidence>
<dbReference type="GO" id="GO:0005788">
    <property type="term" value="C:endoplasmic reticulum lumen"/>
    <property type="evidence" value="ECO:0007669"/>
    <property type="project" value="UniProtKB-SubCell"/>
</dbReference>
<dbReference type="SUPFAM" id="SSF52833">
    <property type="entry name" value="Thioredoxin-like"/>
    <property type="match status" value="2"/>
</dbReference>
<dbReference type="GO" id="GO:0015035">
    <property type="term" value="F:protein-disulfide reductase activity"/>
    <property type="evidence" value="ECO:0007669"/>
    <property type="project" value="TreeGrafter"/>
</dbReference>
<evidence type="ECO:0000256" key="6">
    <source>
        <dbReference type="ARBA" id="ARBA00023284"/>
    </source>
</evidence>
<feature type="region of interest" description="Disordered" evidence="7">
    <location>
        <begin position="476"/>
        <end position="499"/>
    </location>
</feature>
<dbReference type="OrthoDB" id="10264505at2759"/>
<evidence type="ECO:0000256" key="8">
    <source>
        <dbReference type="SAM" id="SignalP"/>
    </source>
</evidence>
<evidence type="ECO:0000256" key="7">
    <source>
        <dbReference type="SAM" id="MobiDB-lite"/>
    </source>
</evidence>
<organism evidence="10 11">
    <name type="scientific">Penicillium canariense</name>
    <dbReference type="NCBI Taxonomy" id="189055"/>
    <lineage>
        <taxon>Eukaryota</taxon>
        <taxon>Fungi</taxon>
        <taxon>Dikarya</taxon>
        <taxon>Ascomycota</taxon>
        <taxon>Pezizomycotina</taxon>
        <taxon>Eurotiomycetes</taxon>
        <taxon>Eurotiomycetidae</taxon>
        <taxon>Eurotiales</taxon>
        <taxon>Aspergillaceae</taxon>
        <taxon>Penicillium</taxon>
    </lineage>
</organism>
<dbReference type="InterPro" id="IPR057305">
    <property type="entry name" value="Thioredox_PDIA6_C"/>
</dbReference>
<dbReference type="Pfam" id="PF24541">
    <property type="entry name" value="Thioredox_PDIA6_C"/>
    <property type="match status" value="1"/>
</dbReference>
<sequence length="499" mass="53628">MLPHSSLLLVASLLAALPANADGIYTKKSPVLQLNQKTYGSLIANSNYTSVSAPFVVDLPNGTDRELTSIDRRVSSPRTVERFPRVFTTLTCAFARFYAPWCGHCQSLKPAYEKAAQNLNGLAKVAAVNCDEDENKPFCGQMGVQGFPTLKIVTPSKNVGKPRVEDYQGARTAKAIVDAVVDRIPNHVKRATDKDLDKWLAQNEERPKAILFTEKGTTSPMIRALAIDFLGAIDVAQVRNKESVSVKKFGVSEFPTLIVVSGEDEEPKVYEGELKKQPITEFLSKFASPNPDATGQAASPAAKPKKSKPSKPAPKPPVVPDDEDASADAEKTPEAKPAQVPIVPPIPTLATPESLESACLGPKSTTCLLALLPATSEPDAVLPSSATAALASLAEIAHKHAQRGTHLFPMYGVPEINSASQILRNALGLGGSETVEIVAINARRGWYRRYGNTEDYGLAAVEGWVDAIRLGEGAKEKLPEGIVNEPKAEEAEDPEHDEL</sequence>
<feature type="domain" description="Thioredoxin" evidence="9">
    <location>
        <begin position="56"/>
        <end position="186"/>
    </location>
</feature>
<dbReference type="InterPro" id="IPR013766">
    <property type="entry name" value="Thioredoxin_domain"/>
</dbReference>
<dbReference type="Gene3D" id="3.40.30.10">
    <property type="entry name" value="Glutaredoxin"/>
    <property type="match status" value="2"/>
</dbReference>
<feature type="signal peptide" evidence="8">
    <location>
        <begin position="1"/>
        <end position="21"/>
    </location>
</feature>
<dbReference type="CDD" id="cd03002">
    <property type="entry name" value="PDI_a_MPD1_like"/>
    <property type="match status" value="1"/>
</dbReference>
<feature type="region of interest" description="Disordered" evidence="7">
    <location>
        <begin position="285"/>
        <end position="347"/>
    </location>
</feature>
<evidence type="ECO:0000256" key="5">
    <source>
        <dbReference type="ARBA" id="ARBA00023235"/>
    </source>
</evidence>
<reference evidence="10" key="2">
    <citation type="journal article" date="2023" name="IMA Fungus">
        <title>Comparative genomic study of the Penicillium genus elucidates a diverse pangenome and 15 lateral gene transfer events.</title>
        <authorList>
            <person name="Petersen C."/>
            <person name="Sorensen T."/>
            <person name="Nielsen M.R."/>
            <person name="Sondergaard T.E."/>
            <person name="Sorensen J.L."/>
            <person name="Fitzpatrick D.A."/>
            <person name="Frisvad J.C."/>
            <person name="Nielsen K.L."/>
        </authorList>
    </citation>
    <scope>NUCLEOTIDE SEQUENCE</scope>
    <source>
        <strain evidence="10">IBT 26290</strain>
    </source>
</reference>
<comment type="catalytic activity">
    <reaction evidence="1">
        <text>Catalyzes the rearrangement of -S-S- bonds in proteins.</text>
        <dbReference type="EC" id="5.3.4.1"/>
    </reaction>
</comment>
<dbReference type="PANTHER" id="PTHR45815">
    <property type="entry name" value="PROTEIN DISULFIDE-ISOMERASE A6"/>
    <property type="match status" value="1"/>
</dbReference>
<dbReference type="GeneID" id="81429405"/>
<dbReference type="GO" id="GO:0003756">
    <property type="term" value="F:protein disulfide isomerase activity"/>
    <property type="evidence" value="ECO:0007669"/>
    <property type="project" value="UniProtKB-EC"/>
</dbReference>
<dbReference type="EC" id="5.3.4.1" evidence="3"/>
<evidence type="ECO:0000256" key="1">
    <source>
        <dbReference type="ARBA" id="ARBA00001182"/>
    </source>
</evidence>
<evidence type="ECO:0000313" key="10">
    <source>
        <dbReference type="EMBL" id="KAJ5157005.1"/>
    </source>
</evidence>
<accession>A0A9W9HVM6</accession>
<dbReference type="InterPro" id="IPR036249">
    <property type="entry name" value="Thioredoxin-like_sf"/>
</dbReference>
<evidence type="ECO:0000313" key="11">
    <source>
        <dbReference type="Proteomes" id="UP001149163"/>
    </source>
</evidence>
<evidence type="ECO:0000256" key="2">
    <source>
        <dbReference type="ARBA" id="ARBA00004319"/>
    </source>
</evidence>
<feature type="compositionally biased region" description="Acidic residues" evidence="7">
    <location>
        <begin position="490"/>
        <end position="499"/>
    </location>
</feature>
<evidence type="ECO:0000259" key="9">
    <source>
        <dbReference type="PROSITE" id="PS51352"/>
    </source>
</evidence>
<dbReference type="EMBL" id="JAPQKN010000006">
    <property type="protein sequence ID" value="KAJ5157005.1"/>
    <property type="molecule type" value="Genomic_DNA"/>
</dbReference>
<dbReference type="RefSeq" id="XP_056539994.1">
    <property type="nucleotide sequence ID" value="XM_056690229.1"/>
</dbReference>
<dbReference type="GO" id="GO:0034976">
    <property type="term" value="P:response to endoplasmic reticulum stress"/>
    <property type="evidence" value="ECO:0007669"/>
    <property type="project" value="TreeGrafter"/>
</dbReference>
<dbReference type="PROSITE" id="PS51352">
    <property type="entry name" value="THIOREDOXIN_2"/>
    <property type="match status" value="1"/>
</dbReference>
<gene>
    <name evidence="10" type="ORF">N7482_008105</name>
</gene>
<keyword evidence="8" id="KW-0732">Signal</keyword>
<reference evidence="10" key="1">
    <citation type="submission" date="2022-11" db="EMBL/GenBank/DDBJ databases">
        <authorList>
            <person name="Petersen C."/>
        </authorList>
    </citation>
    <scope>NUCLEOTIDE SEQUENCE</scope>
    <source>
        <strain evidence="10">IBT 26290</strain>
    </source>
</reference>
<dbReference type="PANTHER" id="PTHR45815:SF3">
    <property type="entry name" value="PROTEIN DISULFIDE-ISOMERASE A6"/>
    <property type="match status" value="1"/>
</dbReference>
<comment type="subcellular location">
    <subcellularLocation>
        <location evidence="2">Endoplasmic reticulum lumen</location>
    </subcellularLocation>
</comment>
<feature type="chain" id="PRO_5040822434" description="protein disulfide-isomerase" evidence="8">
    <location>
        <begin position="22"/>
        <end position="499"/>
    </location>
</feature>
<name>A0A9W9HVM6_9EURO</name>
<dbReference type="Proteomes" id="UP001149163">
    <property type="component" value="Unassembled WGS sequence"/>
</dbReference>
<protein>
    <recommendedName>
        <fullName evidence="3">protein disulfide-isomerase</fullName>
        <ecNumber evidence="3">5.3.4.1</ecNumber>
    </recommendedName>
</protein>
<keyword evidence="6" id="KW-0676">Redox-active center</keyword>
<evidence type="ECO:0000256" key="4">
    <source>
        <dbReference type="ARBA" id="ARBA00023157"/>
    </source>
</evidence>
<dbReference type="Pfam" id="PF00085">
    <property type="entry name" value="Thioredoxin"/>
    <property type="match status" value="1"/>
</dbReference>
<proteinExistence type="predicted"/>
<keyword evidence="11" id="KW-1185">Reference proteome</keyword>
<keyword evidence="5" id="KW-0413">Isomerase</keyword>